<dbReference type="GeneID" id="93102336"/>
<evidence type="ECO:0000256" key="5">
    <source>
        <dbReference type="ARBA" id="ARBA00022643"/>
    </source>
</evidence>
<protein>
    <submittedName>
        <fullName evidence="9">Flavodoxin I</fullName>
    </submittedName>
</protein>
<dbReference type="PANTHER" id="PTHR42809:SF1">
    <property type="entry name" value="FLAVODOXIN 1"/>
    <property type="match status" value="1"/>
</dbReference>
<feature type="region of interest" description="Disordered" evidence="7">
    <location>
        <begin position="1"/>
        <end position="22"/>
    </location>
</feature>
<dbReference type="InterPro" id="IPR050619">
    <property type="entry name" value="Flavodoxin"/>
</dbReference>
<dbReference type="PROSITE" id="PS50902">
    <property type="entry name" value="FLAVODOXIN_LIKE"/>
    <property type="match status" value="1"/>
</dbReference>
<reference evidence="9 10" key="1">
    <citation type="submission" date="2020-08" db="EMBL/GenBank/DDBJ databases">
        <title>Genomic Encyclopedia of Type Strains, Phase IV (KMG-IV): sequencing the most valuable type-strain genomes for metagenomic binning, comparative biology and taxonomic classification.</title>
        <authorList>
            <person name="Goeker M."/>
        </authorList>
    </citation>
    <scope>NUCLEOTIDE SEQUENCE [LARGE SCALE GENOMIC DNA]</scope>
    <source>
        <strain evidence="9 10">DSM 105721</strain>
    </source>
</reference>
<feature type="compositionally biased region" description="Basic and acidic residues" evidence="7">
    <location>
        <begin position="1"/>
        <end position="10"/>
    </location>
</feature>
<keyword evidence="5" id="KW-0288">FMN</keyword>
<evidence type="ECO:0000259" key="8">
    <source>
        <dbReference type="PROSITE" id="PS50902"/>
    </source>
</evidence>
<keyword evidence="3" id="KW-0813">Transport</keyword>
<dbReference type="SUPFAM" id="SSF52218">
    <property type="entry name" value="Flavoproteins"/>
    <property type="match status" value="1"/>
</dbReference>
<evidence type="ECO:0000256" key="3">
    <source>
        <dbReference type="ARBA" id="ARBA00022448"/>
    </source>
</evidence>
<evidence type="ECO:0000256" key="2">
    <source>
        <dbReference type="ARBA" id="ARBA00005267"/>
    </source>
</evidence>
<dbReference type="EMBL" id="JACIES010000004">
    <property type="protein sequence ID" value="MBB4026258.1"/>
    <property type="molecule type" value="Genomic_DNA"/>
</dbReference>
<evidence type="ECO:0000256" key="6">
    <source>
        <dbReference type="ARBA" id="ARBA00022982"/>
    </source>
</evidence>
<keyword evidence="4" id="KW-0285">Flavoprotein</keyword>
<comment type="similarity">
    <text evidence="2">Belongs to the flavodoxin family.</text>
</comment>
<comment type="caution">
    <text evidence="9">The sequence shown here is derived from an EMBL/GenBank/DDBJ whole genome shotgun (WGS) entry which is preliminary data.</text>
</comment>
<dbReference type="InterPro" id="IPR008254">
    <property type="entry name" value="Flavodoxin/NO_synth"/>
</dbReference>
<gene>
    <name evidence="9" type="ORF">GGR14_002048</name>
</gene>
<feature type="domain" description="Flavodoxin-like" evidence="8">
    <location>
        <begin position="46"/>
        <end position="210"/>
    </location>
</feature>
<evidence type="ECO:0000313" key="9">
    <source>
        <dbReference type="EMBL" id="MBB4026258.1"/>
    </source>
</evidence>
<keyword evidence="10" id="KW-1185">Reference proteome</keyword>
<dbReference type="RefSeq" id="WP_124317507.1">
    <property type="nucleotide sequence ID" value="NZ_AP028155.1"/>
</dbReference>
<evidence type="ECO:0000256" key="7">
    <source>
        <dbReference type="SAM" id="MobiDB-lite"/>
    </source>
</evidence>
<comment type="cofactor">
    <cofactor evidence="1">
        <name>FMN</name>
        <dbReference type="ChEBI" id="CHEBI:58210"/>
    </cofactor>
</comment>
<dbReference type="InterPro" id="IPR029039">
    <property type="entry name" value="Flavoprotein-like_sf"/>
</dbReference>
<organism evidence="9 10">
    <name type="scientific">Butyricimonas faecihominis</name>
    <dbReference type="NCBI Taxonomy" id="1472416"/>
    <lineage>
        <taxon>Bacteria</taxon>
        <taxon>Pseudomonadati</taxon>
        <taxon>Bacteroidota</taxon>
        <taxon>Bacteroidia</taxon>
        <taxon>Bacteroidales</taxon>
        <taxon>Odoribacteraceae</taxon>
        <taxon>Butyricimonas</taxon>
    </lineage>
</organism>
<evidence type="ECO:0000256" key="4">
    <source>
        <dbReference type="ARBA" id="ARBA00022630"/>
    </source>
</evidence>
<proteinExistence type="inferred from homology"/>
<accession>A0A7W6HWG4</accession>
<dbReference type="Proteomes" id="UP000546007">
    <property type="component" value="Unassembled WGS sequence"/>
</dbReference>
<evidence type="ECO:0000313" key="10">
    <source>
        <dbReference type="Proteomes" id="UP000546007"/>
    </source>
</evidence>
<evidence type="ECO:0000256" key="1">
    <source>
        <dbReference type="ARBA" id="ARBA00001917"/>
    </source>
</evidence>
<dbReference type="GO" id="GO:0010181">
    <property type="term" value="F:FMN binding"/>
    <property type="evidence" value="ECO:0007669"/>
    <property type="project" value="InterPro"/>
</dbReference>
<name>A0A7W6HWG4_9BACT</name>
<dbReference type="Pfam" id="PF00258">
    <property type="entry name" value="Flavodoxin_1"/>
    <property type="match status" value="1"/>
</dbReference>
<dbReference type="AlphaFoldDB" id="A0A7W6HWG4"/>
<dbReference type="OrthoDB" id="9790745at2"/>
<keyword evidence="6" id="KW-0249">Electron transport</keyword>
<sequence length="216" mass="24427">MDKNKIEQKKPGSNQKGVEEDSPLRLTADLEGNYLLDERTSEMKWLGIFYSPAGGSVHRVAKMLKKKIGADKVDMFCVNDVQADRLLDYKNLILVCSSLGRSTWEREQRDRWAKFFPSMRKISLKDRLVALVGLGDHVTYPKNFVDGMGYMAELVTGLGGTLVGKTSTDGYVYEDSTAVIDDLFVGLPLDEDFESEKTDARISKWLDMVLPEFERI</sequence>
<dbReference type="PANTHER" id="PTHR42809">
    <property type="entry name" value="FLAVODOXIN 2"/>
    <property type="match status" value="1"/>
</dbReference>
<dbReference type="Gene3D" id="3.40.50.360">
    <property type="match status" value="1"/>
</dbReference>